<dbReference type="Gene3D" id="1.20.1410.10">
    <property type="entry name" value="I/LWEQ domain"/>
    <property type="match status" value="1"/>
</dbReference>
<name>A0A8J4M0P3_9CHLO</name>
<reference evidence="2" key="1">
    <citation type="journal article" date="2021" name="Proc. Natl. Acad. Sci. U.S.A.">
        <title>Three genomes in the algal genus Volvox reveal the fate of a haploid sex-determining region after a transition to homothallism.</title>
        <authorList>
            <person name="Yamamoto K."/>
            <person name="Hamaji T."/>
            <person name="Kawai-Toyooka H."/>
            <person name="Matsuzaki R."/>
            <person name="Takahashi F."/>
            <person name="Nishimura Y."/>
            <person name="Kawachi M."/>
            <person name="Noguchi H."/>
            <person name="Minakuchi Y."/>
            <person name="Umen J.G."/>
            <person name="Toyoda A."/>
            <person name="Nozaki H."/>
        </authorList>
    </citation>
    <scope>NUCLEOTIDE SEQUENCE</scope>
    <source>
        <strain evidence="2">NIES-3785</strain>
    </source>
</reference>
<feature type="non-terminal residue" evidence="2">
    <location>
        <position position="179"/>
    </location>
</feature>
<evidence type="ECO:0000256" key="1">
    <source>
        <dbReference type="SAM" id="MobiDB-lite"/>
    </source>
</evidence>
<dbReference type="EMBL" id="BNCQ01000107">
    <property type="protein sequence ID" value="GIM17345.1"/>
    <property type="molecule type" value="Genomic_DNA"/>
</dbReference>
<accession>A0A8J4M0P3</accession>
<dbReference type="InterPro" id="IPR026907">
    <property type="entry name" value="GCIP-like"/>
</dbReference>
<dbReference type="PANTHER" id="PTHR15492:SF1">
    <property type="entry name" value="CYCLIN-D1-BINDING PROTEIN 1"/>
    <property type="match status" value="1"/>
</dbReference>
<dbReference type="PANTHER" id="PTHR15492">
    <property type="entry name" value="CYCLIN D1-BINDING PROTEIN 1"/>
    <property type="match status" value="1"/>
</dbReference>
<dbReference type="GO" id="GO:0005634">
    <property type="term" value="C:nucleus"/>
    <property type="evidence" value="ECO:0007669"/>
    <property type="project" value="TreeGrafter"/>
</dbReference>
<evidence type="ECO:0000313" key="3">
    <source>
        <dbReference type="Proteomes" id="UP000722791"/>
    </source>
</evidence>
<protein>
    <submittedName>
        <fullName evidence="2">Uncharacterized protein</fullName>
    </submittedName>
</protein>
<feature type="region of interest" description="Disordered" evidence="1">
    <location>
        <begin position="116"/>
        <end position="145"/>
    </location>
</feature>
<gene>
    <name evidence="2" type="ORF">Vretimale_19884</name>
</gene>
<organism evidence="2 3">
    <name type="scientific">Volvox reticuliferus</name>
    <dbReference type="NCBI Taxonomy" id="1737510"/>
    <lineage>
        <taxon>Eukaryota</taxon>
        <taxon>Viridiplantae</taxon>
        <taxon>Chlorophyta</taxon>
        <taxon>core chlorophytes</taxon>
        <taxon>Chlorophyceae</taxon>
        <taxon>CS clade</taxon>
        <taxon>Chlamydomonadales</taxon>
        <taxon>Volvocaceae</taxon>
        <taxon>Volvox</taxon>
    </lineage>
</organism>
<evidence type="ECO:0000313" key="2">
    <source>
        <dbReference type="EMBL" id="GIM17345.1"/>
    </source>
</evidence>
<comment type="caution">
    <text evidence="2">The sequence shown here is derived from an EMBL/GenBank/DDBJ whole genome shotgun (WGS) entry which is preliminary data.</text>
</comment>
<sequence length="179" mass="19894">EEEEEEEENDSDDFRDMGTLSGQELHTAEAAAALLGGAQAALRLISRPLLEAPIVSSDHSLDDWESLAWHTTRLRSACEALVACLYPPHDELDELQGQVEAVSNTLELMLTELPAEYFGGEEGEEEEEEEQQGERERTTQPQRLLLRQQAETLQREVEIAVGRLTEELSRQGRPAGGPA</sequence>
<proteinExistence type="predicted"/>
<dbReference type="AlphaFoldDB" id="A0A8J4M0P3"/>
<dbReference type="Proteomes" id="UP000722791">
    <property type="component" value="Unassembled WGS sequence"/>
</dbReference>
<feature type="compositionally biased region" description="Acidic residues" evidence="1">
    <location>
        <begin position="119"/>
        <end position="131"/>
    </location>
</feature>